<evidence type="ECO:0000256" key="3">
    <source>
        <dbReference type="PROSITE-ProRule" id="PRU00023"/>
    </source>
</evidence>
<dbReference type="Pfam" id="PF12796">
    <property type="entry name" value="Ank_2"/>
    <property type="match status" value="2"/>
</dbReference>
<sequence length="577" mass="65022">MSAKEELQLCTILVSSIAEAILSGVPDNKVLNMFVHSSSFEQVICKWHNPKNNLNMLHLAVLCNRLPIVQYLCKKENNFLPWKPMHDSDGTSINSPLHIACMIGALDIIQYLLSLETFDMDLMLLRTVSFVSPDGKVGEAVCPKLPLELCLEGGHLECGMFLCKYILSHSTYKDLAEKTMVLNSSPLHQACHIGSAELVGLILDKSTWGRYINAYDSSGFTPLHVAARNGNCDCLRMLLEHGAYVNVYAKCHSVLHMLFSNKQQPQEFTDCARVLIQFGVDVNASDHNENTPLDYVAYEFGQKWTPSLLTGQKAIYVTHPSKNTAAKLKSADYRMILLETMDLLLKAGAHTHTIISHTADGILVDHTIIHTLLQNTGWPLSVCMMKYPEDVFEALELLLSHGCDPNVLARHSLTSSFSTLLLQSLHEVQGVDVKCRFVHLFILHGVDLDCIVPAPRHFRKHPTKCIWSVRPVMLALQEKHPISVIQLILNYMNLTSINDVLKNPKMRDWQMYVLQLESNNAYRQEWLQVKKHLRKCVRRLTHICKLNIFKAVSGKASGVELLPLPKSLKAYLLDPQC</sequence>
<dbReference type="Pfam" id="PF07525">
    <property type="entry name" value="SOCS_box"/>
    <property type="match status" value="1"/>
</dbReference>
<evidence type="ECO:0000256" key="2">
    <source>
        <dbReference type="ARBA" id="ARBA00023043"/>
    </source>
</evidence>
<dbReference type="EMBL" id="JAODUP010000764">
    <property type="protein sequence ID" value="KAK2144365.1"/>
    <property type="molecule type" value="Genomic_DNA"/>
</dbReference>
<feature type="domain" description="SOCS box" evidence="4">
    <location>
        <begin position="537"/>
        <end position="572"/>
    </location>
</feature>
<dbReference type="SUPFAM" id="SSF48403">
    <property type="entry name" value="Ankyrin repeat"/>
    <property type="match status" value="2"/>
</dbReference>
<name>A0AAD9J2C2_9ANNE</name>
<evidence type="ECO:0000313" key="5">
    <source>
        <dbReference type="EMBL" id="KAK2144365.1"/>
    </source>
</evidence>
<evidence type="ECO:0000259" key="4">
    <source>
        <dbReference type="PROSITE" id="PS50225"/>
    </source>
</evidence>
<dbReference type="PROSITE" id="PS50225">
    <property type="entry name" value="SOCS"/>
    <property type="match status" value="1"/>
</dbReference>
<keyword evidence="1" id="KW-0677">Repeat</keyword>
<dbReference type="PANTHER" id="PTHR24173">
    <property type="entry name" value="ANKYRIN REPEAT CONTAINING"/>
    <property type="match status" value="1"/>
</dbReference>
<dbReference type="AlphaFoldDB" id="A0AAD9J2C2"/>
<dbReference type="GO" id="GO:0035556">
    <property type="term" value="P:intracellular signal transduction"/>
    <property type="evidence" value="ECO:0007669"/>
    <property type="project" value="InterPro"/>
</dbReference>
<dbReference type="PROSITE" id="PS50088">
    <property type="entry name" value="ANK_REPEAT"/>
    <property type="match status" value="1"/>
</dbReference>
<dbReference type="PANTHER" id="PTHR24173:SF74">
    <property type="entry name" value="ANKYRIN REPEAT DOMAIN-CONTAINING PROTEIN 16"/>
    <property type="match status" value="1"/>
</dbReference>
<gene>
    <name evidence="5" type="ORF">LSH36_764g00018</name>
</gene>
<reference evidence="5" key="1">
    <citation type="journal article" date="2023" name="Mol. Biol. Evol.">
        <title>Third-Generation Sequencing Reveals the Adaptive Role of the Epigenome in Three Deep-Sea Polychaetes.</title>
        <authorList>
            <person name="Perez M."/>
            <person name="Aroh O."/>
            <person name="Sun Y."/>
            <person name="Lan Y."/>
            <person name="Juniper S.K."/>
            <person name="Young C.R."/>
            <person name="Angers B."/>
            <person name="Qian P.Y."/>
        </authorList>
    </citation>
    <scope>NUCLEOTIDE SEQUENCE</scope>
    <source>
        <strain evidence="5">P08H-3</strain>
    </source>
</reference>
<dbReference type="Proteomes" id="UP001208570">
    <property type="component" value="Unassembled WGS sequence"/>
</dbReference>
<dbReference type="PRINTS" id="PR01415">
    <property type="entry name" value="ANKYRIN"/>
</dbReference>
<accession>A0AAD9J2C2</accession>
<dbReference type="Gene3D" id="1.25.40.20">
    <property type="entry name" value="Ankyrin repeat-containing domain"/>
    <property type="match status" value="1"/>
</dbReference>
<dbReference type="InterPro" id="IPR036770">
    <property type="entry name" value="Ankyrin_rpt-contain_sf"/>
</dbReference>
<dbReference type="SMART" id="SM00248">
    <property type="entry name" value="ANK"/>
    <property type="match status" value="6"/>
</dbReference>
<dbReference type="PROSITE" id="PS50297">
    <property type="entry name" value="ANK_REP_REGION"/>
    <property type="match status" value="1"/>
</dbReference>
<proteinExistence type="predicted"/>
<dbReference type="SUPFAM" id="SSF158235">
    <property type="entry name" value="SOCS box-like"/>
    <property type="match status" value="1"/>
</dbReference>
<evidence type="ECO:0000256" key="1">
    <source>
        <dbReference type="ARBA" id="ARBA00022737"/>
    </source>
</evidence>
<keyword evidence="2 3" id="KW-0040">ANK repeat</keyword>
<organism evidence="5 6">
    <name type="scientific">Paralvinella palmiformis</name>
    <dbReference type="NCBI Taxonomy" id="53620"/>
    <lineage>
        <taxon>Eukaryota</taxon>
        <taxon>Metazoa</taxon>
        <taxon>Spiralia</taxon>
        <taxon>Lophotrochozoa</taxon>
        <taxon>Annelida</taxon>
        <taxon>Polychaeta</taxon>
        <taxon>Sedentaria</taxon>
        <taxon>Canalipalpata</taxon>
        <taxon>Terebellida</taxon>
        <taxon>Terebelliformia</taxon>
        <taxon>Alvinellidae</taxon>
        <taxon>Paralvinella</taxon>
    </lineage>
</organism>
<feature type="repeat" description="ANK" evidence="3">
    <location>
        <begin position="218"/>
        <end position="250"/>
    </location>
</feature>
<dbReference type="InterPro" id="IPR002110">
    <property type="entry name" value="Ankyrin_rpt"/>
</dbReference>
<protein>
    <recommendedName>
        <fullName evidence="4">SOCS box domain-containing protein</fullName>
    </recommendedName>
</protein>
<dbReference type="InterPro" id="IPR001496">
    <property type="entry name" value="SOCS_box"/>
</dbReference>
<evidence type="ECO:0000313" key="6">
    <source>
        <dbReference type="Proteomes" id="UP001208570"/>
    </source>
</evidence>
<dbReference type="InterPro" id="IPR036036">
    <property type="entry name" value="SOCS_box-like_dom_sf"/>
</dbReference>
<keyword evidence="6" id="KW-1185">Reference proteome</keyword>
<comment type="caution">
    <text evidence="5">The sequence shown here is derived from an EMBL/GenBank/DDBJ whole genome shotgun (WGS) entry which is preliminary data.</text>
</comment>